<keyword evidence="2" id="KW-1185">Reference proteome</keyword>
<gene>
    <name evidence="1" type="ORF">QFC24_007082</name>
</gene>
<accession>A0ACC2WU74</accession>
<dbReference type="EMBL" id="JASBWV010000049">
    <property type="protein sequence ID" value="KAJ9114966.1"/>
    <property type="molecule type" value="Genomic_DNA"/>
</dbReference>
<evidence type="ECO:0000313" key="2">
    <source>
        <dbReference type="Proteomes" id="UP001234202"/>
    </source>
</evidence>
<sequence>MVLASSELEDRQVGVVRADNHDIDKHIAGYADLIKDAAQADQIEHEMGVRQALRIHKKAVFWSMALSSALIMEGYDVVLIASFYGHPAFLKKFGVPGPEGKNIIPAAWQSGLGNGSSAGGIIGLLINGWASERFGPRKTFLIAMVLMIAAIFVPVFAQSLPVLTFGEVLCGIPWGIFQTLTTAYASEVCPIALRHYLTA</sequence>
<proteinExistence type="predicted"/>
<comment type="caution">
    <text evidence="1">The sequence shown here is derived from an EMBL/GenBank/DDBJ whole genome shotgun (WGS) entry which is preliminary data.</text>
</comment>
<name>A0ACC2WU74_9TREE</name>
<evidence type="ECO:0000313" key="1">
    <source>
        <dbReference type="EMBL" id="KAJ9114966.1"/>
    </source>
</evidence>
<reference evidence="1" key="1">
    <citation type="submission" date="2023-04" db="EMBL/GenBank/DDBJ databases">
        <title>Draft Genome sequencing of Naganishia species isolated from polar environments using Oxford Nanopore Technology.</title>
        <authorList>
            <person name="Leo P."/>
            <person name="Venkateswaran K."/>
        </authorList>
    </citation>
    <scope>NUCLEOTIDE SEQUENCE</scope>
    <source>
        <strain evidence="1">DBVPG 5303</strain>
    </source>
</reference>
<organism evidence="1 2">
    <name type="scientific">Naganishia onofrii</name>
    <dbReference type="NCBI Taxonomy" id="1851511"/>
    <lineage>
        <taxon>Eukaryota</taxon>
        <taxon>Fungi</taxon>
        <taxon>Dikarya</taxon>
        <taxon>Basidiomycota</taxon>
        <taxon>Agaricomycotina</taxon>
        <taxon>Tremellomycetes</taxon>
        <taxon>Filobasidiales</taxon>
        <taxon>Filobasidiaceae</taxon>
        <taxon>Naganishia</taxon>
    </lineage>
</organism>
<protein>
    <submittedName>
        <fullName evidence="1">Uncharacterized protein</fullName>
    </submittedName>
</protein>
<dbReference type="Proteomes" id="UP001234202">
    <property type="component" value="Unassembled WGS sequence"/>
</dbReference>